<gene>
    <name evidence="1" type="ORF">NCTC13635_03834</name>
</gene>
<protein>
    <submittedName>
        <fullName evidence="1">Putative acetyltransferase</fullName>
    </submittedName>
</protein>
<sequence length="55" mass="6298">MAGKMSHKKFREMNDHLRKGGVLIICPAGKLANWSLSGLQEHKWNPGFLQLCYEK</sequence>
<accession>A0A3S5DHK7</accession>
<dbReference type="AlphaFoldDB" id="A0A3S5DHK7"/>
<dbReference type="GO" id="GO:0016740">
    <property type="term" value="F:transferase activity"/>
    <property type="evidence" value="ECO:0007669"/>
    <property type="project" value="UniProtKB-KW"/>
</dbReference>
<name>A0A3S5DHK7_KLEPN</name>
<dbReference type="EMBL" id="LR134162">
    <property type="protein sequence ID" value="VEB03687.1"/>
    <property type="molecule type" value="Genomic_DNA"/>
</dbReference>
<organism evidence="1 2">
    <name type="scientific">Klebsiella pneumoniae</name>
    <dbReference type="NCBI Taxonomy" id="573"/>
    <lineage>
        <taxon>Bacteria</taxon>
        <taxon>Pseudomonadati</taxon>
        <taxon>Pseudomonadota</taxon>
        <taxon>Gammaproteobacteria</taxon>
        <taxon>Enterobacterales</taxon>
        <taxon>Enterobacteriaceae</taxon>
        <taxon>Klebsiella/Raoultella group</taxon>
        <taxon>Klebsiella</taxon>
        <taxon>Klebsiella pneumoniae complex</taxon>
    </lineage>
</organism>
<proteinExistence type="predicted"/>
<evidence type="ECO:0000313" key="2">
    <source>
        <dbReference type="Proteomes" id="UP000282433"/>
    </source>
</evidence>
<evidence type="ECO:0000313" key="1">
    <source>
        <dbReference type="EMBL" id="VEB03687.1"/>
    </source>
</evidence>
<reference evidence="1 2" key="1">
    <citation type="submission" date="2018-12" db="EMBL/GenBank/DDBJ databases">
        <authorList>
            <consortium name="Pathogen Informatics"/>
        </authorList>
    </citation>
    <scope>NUCLEOTIDE SEQUENCE [LARGE SCALE GENOMIC DNA]</scope>
    <source>
        <strain evidence="1 2">NCTC13635</strain>
    </source>
</reference>
<dbReference type="Proteomes" id="UP000282433">
    <property type="component" value="Chromosome"/>
</dbReference>
<keyword evidence="1" id="KW-0808">Transferase</keyword>